<keyword evidence="3 5" id="KW-1133">Transmembrane helix</keyword>
<evidence type="ECO:0000256" key="1">
    <source>
        <dbReference type="ARBA" id="ARBA00004141"/>
    </source>
</evidence>
<dbReference type="InterPro" id="IPR012340">
    <property type="entry name" value="NA-bd_OB-fold"/>
</dbReference>
<comment type="subcellular location">
    <subcellularLocation>
        <location evidence="1">Membrane</location>
        <topology evidence="1">Multi-pass membrane protein</topology>
    </subcellularLocation>
</comment>
<evidence type="ECO:0000256" key="5">
    <source>
        <dbReference type="SAM" id="Phobius"/>
    </source>
</evidence>
<evidence type="ECO:0000256" key="2">
    <source>
        <dbReference type="ARBA" id="ARBA00022692"/>
    </source>
</evidence>
<dbReference type="Pfam" id="PF01957">
    <property type="entry name" value="NfeD"/>
    <property type="match status" value="1"/>
</dbReference>
<protein>
    <submittedName>
        <fullName evidence="7">Membrane protein implicated in regulation of membrane protease activity</fullName>
    </submittedName>
</protein>
<feature type="transmembrane region" description="Helical" evidence="5">
    <location>
        <begin position="12"/>
        <end position="34"/>
    </location>
</feature>
<dbReference type="GO" id="GO:0008233">
    <property type="term" value="F:peptidase activity"/>
    <property type="evidence" value="ECO:0007669"/>
    <property type="project" value="UniProtKB-KW"/>
</dbReference>
<feature type="domain" description="NfeD-like C-terminal" evidence="6">
    <location>
        <begin position="91"/>
        <end position="150"/>
    </location>
</feature>
<proteinExistence type="predicted"/>
<dbReference type="GO" id="GO:0006508">
    <property type="term" value="P:proteolysis"/>
    <property type="evidence" value="ECO:0007669"/>
    <property type="project" value="UniProtKB-KW"/>
</dbReference>
<keyword evidence="7" id="KW-0378">Hydrolase</keyword>
<keyword evidence="4 5" id="KW-0472">Membrane</keyword>
<evidence type="ECO:0000259" key="6">
    <source>
        <dbReference type="Pfam" id="PF01957"/>
    </source>
</evidence>
<feature type="transmembrane region" description="Helical" evidence="5">
    <location>
        <begin position="54"/>
        <end position="72"/>
    </location>
</feature>
<dbReference type="PANTHER" id="PTHR33507:SF3">
    <property type="entry name" value="INNER MEMBRANE PROTEIN YBBJ"/>
    <property type="match status" value="1"/>
</dbReference>
<dbReference type="GO" id="GO:0005886">
    <property type="term" value="C:plasma membrane"/>
    <property type="evidence" value="ECO:0007669"/>
    <property type="project" value="TreeGrafter"/>
</dbReference>
<dbReference type="SUPFAM" id="SSF141322">
    <property type="entry name" value="NfeD domain-like"/>
    <property type="match status" value="1"/>
</dbReference>
<reference evidence="7 8" key="1">
    <citation type="submission" date="2020-08" db="EMBL/GenBank/DDBJ databases">
        <title>Genomic Encyclopedia of Type Strains, Phase III (KMG-III): the genomes of soil and plant-associated and newly described type strains.</title>
        <authorList>
            <person name="Whitman W."/>
        </authorList>
    </citation>
    <scope>NUCLEOTIDE SEQUENCE [LARGE SCALE GENOMIC DNA]</scope>
    <source>
        <strain evidence="7 8">CECT 8356</strain>
    </source>
</reference>
<keyword evidence="7" id="KW-0645">Protease</keyword>
<dbReference type="RefSeq" id="WP_183419553.1">
    <property type="nucleotide sequence ID" value="NZ_JACHXY010000002.1"/>
</dbReference>
<keyword evidence="2 5" id="KW-0812">Transmembrane</keyword>
<dbReference type="InterPro" id="IPR052165">
    <property type="entry name" value="Membrane_assoc_protease"/>
</dbReference>
<dbReference type="PANTHER" id="PTHR33507">
    <property type="entry name" value="INNER MEMBRANE PROTEIN YBBJ"/>
    <property type="match status" value="1"/>
</dbReference>
<evidence type="ECO:0000256" key="3">
    <source>
        <dbReference type="ARBA" id="ARBA00022989"/>
    </source>
</evidence>
<evidence type="ECO:0000313" key="8">
    <source>
        <dbReference type="Proteomes" id="UP000543579"/>
    </source>
</evidence>
<name>A0A7W5CI23_9MICO</name>
<gene>
    <name evidence="7" type="ORF">FHS07_001784</name>
</gene>
<accession>A0A7W5CI23</accession>
<dbReference type="Proteomes" id="UP000543579">
    <property type="component" value="Unassembled WGS sequence"/>
</dbReference>
<evidence type="ECO:0000313" key="7">
    <source>
        <dbReference type="EMBL" id="MBB3158088.1"/>
    </source>
</evidence>
<comment type="caution">
    <text evidence="7">The sequence shown here is derived from an EMBL/GenBank/DDBJ whole genome shotgun (WGS) entry which is preliminary data.</text>
</comment>
<dbReference type="AlphaFoldDB" id="A0A7W5CI23"/>
<dbReference type="EMBL" id="JACHXY010000002">
    <property type="protein sequence ID" value="MBB3158088.1"/>
    <property type="molecule type" value="Genomic_DNA"/>
</dbReference>
<dbReference type="InterPro" id="IPR002810">
    <property type="entry name" value="NfeD-like_C"/>
</dbReference>
<dbReference type="Gene3D" id="2.40.50.140">
    <property type="entry name" value="Nucleic acid-binding proteins"/>
    <property type="match status" value="1"/>
</dbReference>
<sequence>MNVLSTIDTWAWIGWLVLILVFLVVEMLTGELTFLMLSVGSAVGLLTGLVGTPLWGQVIAAALAAGALLTFLRPPLLRRLHRGADTRAFNVEALIGLEGLVLSRVSPSVAGQVKLANGDVWTARADADTRLDPATRIEVVRIDGATAVVRASAQRAHDQEAAT</sequence>
<organism evidence="7 8">
    <name type="scientific">Microbacterium proteolyticum</name>
    <dbReference type="NCBI Taxonomy" id="1572644"/>
    <lineage>
        <taxon>Bacteria</taxon>
        <taxon>Bacillati</taxon>
        <taxon>Actinomycetota</taxon>
        <taxon>Actinomycetes</taxon>
        <taxon>Micrococcales</taxon>
        <taxon>Microbacteriaceae</taxon>
        <taxon>Microbacterium</taxon>
    </lineage>
</organism>
<evidence type="ECO:0000256" key="4">
    <source>
        <dbReference type="ARBA" id="ARBA00023136"/>
    </source>
</evidence>